<dbReference type="OrthoDB" id="4243at2759"/>
<reference evidence="12 13" key="1">
    <citation type="journal article" date="2018" name="Nat. Ecol. Evol.">
        <title>Pezizomycetes genomes reveal the molecular basis of ectomycorrhizal truffle lifestyle.</title>
        <authorList>
            <person name="Murat C."/>
            <person name="Payen T."/>
            <person name="Noel B."/>
            <person name="Kuo A."/>
            <person name="Morin E."/>
            <person name="Chen J."/>
            <person name="Kohler A."/>
            <person name="Krizsan K."/>
            <person name="Balestrini R."/>
            <person name="Da Silva C."/>
            <person name="Montanini B."/>
            <person name="Hainaut M."/>
            <person name="Levati E."/>
            <person name="Barry K.W."/>
            <person name="Belfiori B."/>
            <person name="Cichocki N."/>
            <person name="Clum A."/>
            <person name="Dockter R.B."/>
            <person name="Fauchery L."/>
            <person name="Guy J."/>
            <person name="Iotti M."/>
            <person name="Le Tacon F."/>
            <person name="Lindquist E.A."/>
            <person name="Lipzen A."/>
            <person name="Malagnac F."/>
            <person name="Mello A."/>
            <person name="Molinier V."/>
            <person name="Miyauchi S."/>
            <person name="Poulain J."/>
            <person name="Riccioni C."/>
            <person name="Rubini A."/>
            <person name="Sitrit Y."/>
            <person name="Splivallo R."/>
            <person name="Traeger S."/>
            <person name="Wang M."/>
            <person name="Zifcakova L."/>
            <person name="Wipf D."/>
            <person name="Zambonelli A."/>
            <person name="Paolocci F."/>
            <person name="Nowrousian M."/>
            <person name="Ottonello S."/>
            <person name="Baldrian P."/>
            <person name="Spatafora J.W."/>
            <person name="Henrissat B."/>
            <person name="Nagy L.G."/>
            <person name="Aury J.M."/>
            <person name="Wincker P."/>
            <person name="Grigoriev I.V."/>
            <person name="Bonfante P."/>
            <person name="Martin F.M."/>
        </authorList>
    </citation>
    <scope>NUCLEOTIDE SEQUENCE [LARGE SCALE GENOMIC DNA]</scope>
    <source>
        <strain evidence="12 13">ATCC MYA-4762</strain>
    </source>
</reference>
<keyword evidence="6 10" id="KW-0408">Iron</keyword>
<feature type="non-terminal residue" evidence="12">
    <location>
        <position position="1"/>
    </location>
</feature>
<dbReference type="GO" id="GO:0005743">
    <property type="term" value="C:mitochondrial inner membrane"/>
    <property type="evidence" value="ECO:0007669"/>
    <property type="project" value="UniProtKB-SubCell"/>
</dbReference>
<proteinExistence type="inferred from homology"/>
<dbReference type="InterPro" id="IPR000511">
    <property type="entry name" value="Holocyt_c/c1_synthase"/>
</dbReference>
<keyword evidence="5 10" id="KW-0999">Mitochondrion inner membrane</keyword>
<comment type="function">
    <text evidence="10">Lyase that catalyzes the covalent linking of the heme group to the cytochrome C apoprotein to produce the mature functional cytochrome.</text>
</comment>
<gene>
    <name evidence="12" type="ORF">L211DRAFT_777874</name>
</gene>
<comment type="catalytic activity">
    <reaction evidence="10">
        <text>holo-[cytochrome c] = apo-[cytochrome c] + heme b</text>
        <dbReference type="Rhea" id="RHEA:22648"/>
        <dbReference type="Rhea" id="RHEA-COMP:10725"/>
        <dbReference type="Rhea" id="RHEA-COMP:10726"/>
        <dbReference type="ChEBI" id="CHEBI:29950"/>
        <dbReference type="ChEBI" id="CHEBI:60344"/>
        <dbReference type="ChEBI" id="CHEBI:83739"/>
        <dbReference type="EC" id="4.4.1.17"/>
    </reaction>
</comment>
<dbReference type="STRING" id="1051890.A0A3N4M055"/>
<feature type="region of interest" description="Disordered" evidence="11">
    <location>
        <begin position="1"/>
        <end position="44"/>
    </location>
</feature>
<evidence type="ECO:0000256" key="9">
    <source>
        <dbReference type="ARBA" id="ARBA00023239"/>
    </source>
</evidence>
<feature type="compositionally biased region" description="Polar residues" evidence="11">
    <location>
        <begin position="25"/>
        <end position="41"/>
    </location>
</feature>
<sequence>PPKPPSLLPTTRLQISSIPRSSSPNTSCPNSESPDPHTSPSGHWVYPSEQQFFAAMQRKNHSPNPTDMSSIVPIHNAVNERAWSEILRWESHRGRAAACGGPKLVSFRGDSSKLTPKARLMILLGYQPPFDRHDWTIDRCGQNIDYVIDFYSGKRDPRRPEAVSFYLDVRPKVNSVEGVVMRIGRFFSGFFGSS</sequence>
<dbReference type="FunCoup" id="A0A3N4M055">
    <property type="interactions" value="42"/>
</dbReference>
<protein>
    <recommendedName>
        <fullName evidence="10">Holocytochrome c-type synthase</fullName>
        <ecNumber evidence="10">4.4.1.17</ecNumber>
    </recommendedName>
</protein>
<feature type="compositionally biased region" description="Low complexity" evidence="11">
    <location>
        <begin position="15"/>
        <end position="24"/>
    </location>
</feature>
<keyword evidence="3 10" id="KW-0349">Heme</keyword>
<keyword evidence="7 10" id="KW-0496">Mitochondrion</keyword>
<evidence type="ECO:0000256" key="2">
    <source>
        <dbReference type="ARBA" id="ARBA00007255"/>
    </source>
</evidence>
<dbReference type="GO" id="GO:0004408">
    <property type="term" value="F:holocytochrome-c synthase activity"/>
    <property type="evidence" value="ECO:0007669"/>
    <property type="project" value="UniProtKB-EC"/>
</dbReference>
<evidence type="ECO:0000313" key="13">
    <source>
        <dbReference type="Proteomes" id="UP000267821"/>
    </source>
</evidence>
<evidence type="ECO:0000256" key="6">
    <source>
        <dbReference type="ARBA" id="ARBA00023004"/>
    </source>
</evidence>
<comment type="similarity">
    <text evidence="2 10">Belongs to the cytochrome c-type heme lyase family.</text>
</comment>
<organism evidence="12 13">
    <name type="scientific">Terfezia boudieri ATCC MYA-4762</name>
    <dbReference type="NCBI Taxonomy" id="1051890"/>
    <lineage>
        <taxon>Eukaryota</taxon>
        <taxon>Fungi</taxon>
        <taxon>Dikarya</taxon>
        <taxon>Ascomycota</taxon>
        <taxon>Pezizomycotina</taxon>
        <taxon>Pezizomycetes</taxon>
        <taxon>Pezizales</taxon>
        <taxon>Pezizaceae</taxon>
        <taxon>Terfezia</taxon>
    </lineage>
</organism>
<dbReference type="EC" id="4.4.1.17" evidence="10"/>
<evidence type="ECO:0000256" key="5">
    <source>
        <dbReference type="ARBA" id="ARBA00022792"/>
    </source>
</evidence>
<evidence type="ECO:0000256" key="7">
    <source>
        <dbReference type="ARBA" id="ARBA00023128"/>
    </source>
</evidence>
<dbReference type="Pfam" id="PF01265">
    <property type="entry name" value="Cyto_heme_lyase"/>
    <property type="match status" value="1"/>
</dbReference>
<dbReference type="InParanoid" id="A0A3N4M055"/>
<name>A0A3N4M055_9PEZI</name>
<keyword evidence="9 10" id="KW-0456">Lyase</keyword>
<dbReference type="PANTHER" id="PTHR12743">
    <property type="entry name" value="CYTOCHROME C1 HEME LYASE"/>
    <property type="match status" value="1"/>
</dbReference>
<evidence type="ECO:0000256" key="10">
    <source>
        <dbReference type="RuleBase" id="RU363130"/>
    </source>
</evidence>
<evidence type="ECO:0000256" key="4">
    <source>
        <dbReference type="ARBA" id="ARBA00022723"/>
    </source>
</evidence>
<dbReference type="PROSITE" id="PS00822">
    <property type="entry name" value="CYTO_HEME_LYASE_2"/>
    <property type="match status" value="1"/>
</dbReference>
<dbReference type="GO" id="GO:0046872">
    <property type="term" value="F:metal ion binding"/>
    <property type="evidence" value="ECO:0007669"/>
    <property type="project" value="UniProtKB-KW"/>
</dbReference>
<keyword evidence="13" id="KW-1185">Reference proteome</keyword>
<evidence type="ECO:0000313" key="12">
    <source>
        <dbReference type="EMBL" id="RPB28546.1"/>
    </source>
</evidence>
<keyword evidence="8 10" id="KW-0472">Membrane</keyword>
<evidence type="ECO:0000256" key="8">
    <source>
        <dbReference type="ARBA" id="ARBA00023136"/>
    </source>
</evidence>
<dbReference type="PROSITE" id="PS00821">
    <property type="entry name" value="CYTO_HEME_LYASE_1"/>
    <property type="match status" value="1"/>
</dbReference>
<evidence type="ECO:0000256" key="1">
    <source>
        <dbReference type="ARBA" id="ARBA00004273"/>
    </source>
</evidence>
<evidence type="ECO:0000256" key="11">
    <source>
        <dbReference type="SAM" id="MobiDB-lite"/>
    </source>
</evidence>
<comment type="subcellular location">
    <subcellularLocation>
        <location evidence="1 10">Mitochondrion inner membrane</location>
    </subcellularLocation>
</comment>
<dbReference type="EMBL" id="ML121529">
    <property type="protein sequence ID" value="RPB28546.1"/>
    <property type="molecule type" value="Genomic_DNA"/>
</dbReference>
<evidence type="ECO:0000256" key="3">
    <source>
        <dbReference type="ARBA" id="ARBA00022617"/>
    </source>
</evidence>
<keyword evidence="4 10" id="KW-0479">Metal-binding</keyword>
<dbReference type="AlphaFoldDB" id="A0A3N4M055"/>
<accession>A0A3N4M055</accession>
<dbReference type="Proteomes" id="UP000267821">
    <property type="component" value="Unassembled WGS sequence"/>
</dbReference>
<dbReference type="PANTHER" id="PTHR12743:SF0">
    <property type="entry name" value="HOLOCYTOCHROME C-TYPE SYNTHASE"/>
    <property type="match status" value="1"/>
</dbReference>